<feature type="chain" id="PRO_5042824466" evidence="2">
    <location>
        <begin position="21"/>
        <end position="89"/>
    </location>
</feature>
<dbReference type="SUPFAM" id="SSF159871">
    <property type="entry name" value="YdgH-like"/>
    <property type="match status" value="1"/>
</dbReference>
<gene>
    <name evidence="4" type="ORF">HV331_26885</name>
</gene>
<dbReference type="Pfam" id="PF07338">
    <property type="entry name" value="YdgH_BhsA-like"/>
    <property type="match status" value="1"/>
</dbReference>
<reference evidence="5" key="1">
    <citation type="submission" date="2020-06" db="EMBL/GenBank/DDBJ databases">
        <title>REHAB project genomes.</title>
        <authorList>
            <person name="Shaw L.P."/>
        </authorList>
    </citation>
    <scope>NUCLEOTIDE SEQUENCE [LARGE SCALE GENOMIC DNA]</scope>
    <source>
        <strain evidence="5">RHBSTW-00938</strain>
        <plasmid evidence="5">prhbstw-00938_2</plasmid>
    </source>
</reference>
<feature type="signal peptide" evidence="2">
    <location>
        <begin position="1"/>
        <end position="20"/>
    </location>
</feature>
<dbReference type="EMBL" id="CP055905">
    <property type="protein sequence ID" value="QMR43100.1"/>
    <property type="molecule type" value="Genomic_DNA"/>
</dbReference>
<dbReference type="InterPro" id="IPR036275">
    <property type="entry name" value="YdgH-like_sf"/>
</dbReference>
<name>A0AAP9U8A0_KLEAE</name>
<dbReference type="Gene3D" id="3.30.1660.10">
    <property type="entry name" value="Flavin-binding protein dodecin"/>
    <property type="match status" value="1"/>
</dbReference>
<dbReference type="Proteomes" id="UP000514462">
    <property type="component" value="Plasmid pRHBSTW-00938_2"/>
</dbReference>
<sequence length="89" mass="9520">MFKKILLPIVLLTVSVGAFAAKEIRHSEMAGMTQKIGDITVIVRNGTLDEANQALAKKADEMGAKFYRVTSIGMNGMGSDVSASAVIYK</sequence>
<dbReference type="RefSeq" id="WP_182015479.1">
    <property type="nucleotide sequence ID" value="NZ_CP055905.1"/>
</dbReference>
<keyword evidence="1 2" id="KW-0732">Signal</keyword>
<evidence type="ECO:0000313" key="4">
    <source>
        <dbReference type="EMBL" id="QMR43100.1"/>
    </source>
</evidence>
<geneLocation type="plasmid" evidence="5">
    <name>prhbstw-00938_2</name>
</geneLocation>
<keyword evidence="4" id="KW-0614">Plasmid</keyword>
<dbReference type="PANTHER" id="PTHR34156">
    <property type="entry name" value="OUTER MEMBRANE PROTEIN-RELATED-RELATED"/>
    <property type="match status" value="1"/>
</dbReference>
<protein>
    <submittedName>
        <fullName evidence="4">DUF1471 domain-containing protein</fullName>
    </submittedName>
</protein>
<feature type="domain" description="YdgH/BhsA/McbA-like" evidence="3">
    <location>
        <begin position="34"/>
        <end position="89"/>
    </location>
</feature>
<dbReference type="AlphaFoldDB" id="A0AAP9U8A0"/>
<organism evidence="4 5">
    <name type="scientific">Klebsiella aerogenes</name>
    <name type="common">Enterobacter aerogenes</name>
    <dbReference type="NCBI Taxonomy" id="548"/>
    <lineage>
        <taxon>Bacteria</taxon>
        <taxon>Pseudomonadati</taxon>
        <taxon>Pseudomonadota</taxon>
        <taxon>Gammaproteobacteria</taxon>
        <taxon>Enterobacterales</taxon>
        <taxon>Enterobacteriaceae</taxon>
        <taxon>Klebsiella/Raoultella group</taxon>
        <taxon>Klebsiella</taxon>
    </lineage>
</organism>
<evidence type="ECO:0000259" key="3">
    <source>
        <dbReference type="Pfam" id="PF07338"/>
    </source>
</evidence>
<evidence type="ECO:0000313" key="5">
    <source>
        <dbReference type="Proteomes" id="UP000514462"/>
    </source>
</evidence>
<evidence type="ECO:0000256" key="1">
    <source>
        <dbReference type="ARBA" id="ARBA00022729"/>
    </source>
</evidence>
<proteinExistence type="predicted"/>
<dbReference type="InterPro" id="IPR010854">
    <property type="entry name" value="YdgH/BhsA/McbA-like_dom"/>
</dbReference>
<dbReference type="InterPro" id="IPR051096">
    <property type="entry name" value="BhsA/McbA_stress_biofilm_assoc"/>
</dbReference>
<evidence type="ECO:0000256" key="2">
    <source>
        <dbReference type="SAM" id="SignalP"/>
    </source>
</evidence>
<dbReference type="InterPro" id="IPR025543">
    <property type="entry name" value="Dodecin-like"/>
</dbReference>
<accession>A0AAP9U8A0</accession>